<gene>
    <name evidence="4" type="ORF">EURHEDRAFT_408477</name>
</gene>
<dbReference type="Pfam" id="PF00829">
    <property type="entry name" value="Ribosomal_L21p"/>
    <property type="match status" value="1"/>
</dbReference>
<dbReference type="STRING" id="1388766.A0A017SQF8"/>
<dbReference type="PANTHER" id="PTHR21349">
    <property type="entry name" value="50S RIBOSOMAL PROTEIN L21"/>
    <property type="match status" value="1"/>
</dbReference>
<evidence type="ECO:0000256" key="2">
    <source>
        <dbReference type="ARBA" id="ARBA00044129"/>
    </source>
</evidence>
<sequence length="254" mass="28455">MLARSILRKALALPFEQTPSSTTLFRATLSTTTSTSTQSPNPETPLSASPRAEFNDPTQQQHQPPVTPSAAIRSASTPYTTPNTSSHIPIHKQPLPPTFESPLKVTSSLLELLPHLVAQRSHYITAHVHAKPYLVTAGDHLRLPFLMANVQPGDVIRLNRASVIGSRDFTLKGKPYIDERMFECRARVVGVDSEPMRYKEKTKRRQRHVRTIKSKERYTMLRIMDVKVKTEEELVKEGAVVVEGQDQATLEVKS</sequence>
<dbReference type="InterPro" id="IPR028909">
    <property type="entry name" value="bL21-like"/>
</dbReference>
<feature type="compositionally biased region" description="Polar residues" evidence="3">
    <location>
        <begin position="74"/>
        <end position="87"/>
    </location>
</feature>
<comment type="similarity">
    <text evidence="1">Belongs to the bacterial ribosomal protein bL21 family.</text>
</comment>
<accession>A0A017SQF8</accession>
<dbReference type="GO" id="GO:0003735">
    <property type="term" value="F:structural constituent of ribosome"/>
    <property type="evidence" value="ECO:0007669"/>
    <property type="project" value="TreeGrafter"/>
</dbReference>
<dbReference type="Proteomes" id="UP000019804">
    <property type="component" value="Unassembled WGS sequence"/>
</dbReference>
<dbReference type="GeneID" id="63695960"/>
<dbReference type="InterPro" id="IPR036164">
    <property type="entry name" value="bL21-like_sf"/>
</dbReference>
<keyword evidence="5" id="KW-1185">Reference proteome</keyword>
<organism evidence="4 5">
    <name type="scientific">Aspergillus ruber (strain CBS 135680)</name>
    <dbReference type="NCBI Taxonomy" id="1388766"/>
    <lineage>
        <taxon>Eukaryota</taxon>
        <taxon>Fungi</taxon>
        <taxon>Dikarya</taxon>
        <taxon>Ascomycota</taxon>
        <taxon>Pezizomycotina</taxon>
        <taxon>Eurotiomycetes</taxon>
        <taxon>Eurotiomycetidae</taxon>
        <taxon>Eurotiales</taxon>
        <taxon>Aspergillaceae</taxon>
        <taxon>Aspergillus</taxon>
        <taxon>Aspergillus subgen. Aspergillus</taxon>
    </lineage>
</organism>
<evidence type="ECO:0000256" key="3">
    <source>
        <dbReference type="SAM" id="MobiDB-lite"/>
    </source>
</evidence>
<evidence type="ECO:0000256" key="1">
    <source>
        <dbReference type="ARBA" id="ARBA00008563"/>
    </source>
</evidence>
<feature type="region of interest" description="Disordered" evidence="3">
    <location>
        <begin position="29"/>
        <end position="95"/>
    </location>
</feature>
<dbReference type="SUPFAM" id="SSF141091">
    <property type="entry name" value="L21p-like"/>
    <property type="match status" value="1"/>
</dbReference>
<dbReference type="RefSeq" id="XP_040642901.1">
    <property type="nucleotide sequence ID" value="XM_040780836.1"/>
</dbReference>
<proteinExistence type="inferred from homology"/>
<dbReference type="HOGENOM" id="CLU_061463_0_0_1"/>
<feature type="compositionally biased region" description="Low complexity" evidence="3">
    <location>
        <begin position="29"/>
        <end position="39"/>
    </location>
</feature>
<reference evidence="5" key="1">
    <citation type="journal article" date="2014" name="Nat. Commun.">
        <title>Genomic adaptations of the halophilic Dead Sea filamentous fungus Eurotium rubrum.</title>
        <authorList>
            <person name="Kis-Papo T."/>
            <person name="Weig A.R."/>
            <person name="Riley R."/>
            <person name="Persoh D."/>
            <person name="Salamov A."/>
            <person name="Sun H."/>
            <person name="Lipzen A."/>
            <person name="Wasser S.P."/>
            <person name="Rambold G."/>
            <person name="Grigoriev I.V."/>
            <person name="Nevo E."/>
        </authorList>
    </citation>
    <scope>NUCLEOTIDE SEQUENCE [LARGE SCALE GENOMIC DNA]</scope>
    <source>
        <strain evidence="5">CBS 135680</strain>
    </source>
</reference>
<evidence type="ECO:0000313" key="4">
    <source>
        <dbReference type="EMBL" id="EYE99213.1"/>
    </source>
</evidence>
<dbReference type="OrthoDB" id="5994at2759"/>
<dbReference type="PANTHER" id="PTHR21349:SF0">
    <property type="entry name" value="LARGE RIBOSOMAL SUBUNIT PROTEIN BL21M"/>
    <property type="match status" value="1"/>
</dbReference>
<dbReference type="EMBL" id="KK088412">
    <property type="protein sequence ID" value="EYE99213.1"/>
    <property type="molecule type" value="Genomic_DNA"/>
</dbReference>
<dbReference type="GO" id="GO:0005762">
    <property type="term" value="C:mitochondrial large ribosomal subunit"/>
    <property type="evidence" value="ECO:0007669"/>
    <property type="project" value="TreeGrafter"/>
</dbReference>
<protein>
    <recommendedName>
        <fullName evidence="2">Large ribosomal subunit protein bL21m</fullName>
    </recommendedName>
</protein>
<dbReference type="AlphaFoldDB" id="A0A017SQF8"/>
<evidence type="ECO:0000313" key="5">
    <source>
        <dbReference type="Proteomes" id="UP000019804"/>
    </source>
</evidence>
<name>A0A017SQF8_ASPRC</name>